<evidence type="ECO:0000259" key="1">
    <source>
        <dbReference type="PROSITE" id="PS51664"/>
    </source>
</evidence>
<dbReference type="GO" id="GO:0005840">
    <property type="term" value="C:ribosome"/>
    <property type="evidence" value="ECO:0007669"/>
    <property type="project" value="UniProtKB-KW"/>
</dbReference>
<dbReference type="AlphaFoldDB" id="A0A1N7EMK3"/>
<dbReference type="GO" id="GO:0016740">
    <property type="term" value="F:transferase activity"/>
    <property type="evidence" value="ECO:0007669"/>
    <property type="project" value="UniProtKB-KW"/>
</dbReference>
<keyword evidence="2" id="KW-0687">Ribonucleoprotein</keyword>
<reference evidence="3" key="1">
    <citation type="submission" date="2017-01" db="EMBL/GenBank/DDBJ databases">
        <authorList>
            <person name="Varghese N."/>
            <person name="Submissions S."/>
        </authorList>
    </citation>
    <scope>NUCLEOTIDE SEQUENCE [LARGE SCALE GENOMIC DNA]</scope>
    <source>
        <strain evidence="3">type strain: HArc-</strain>
    </source>
</reference>
<dbReference type="PANTHER" id="PTHR37809:SF1">
    <property type="entry name" value="RIBOSOMAL PROTEIN S12 METHYLTHIOTRANSFERASE ACCESSORY FACTOR YCAO"/>
    <property type="match status" value="1"/>
</dbReference>
<dbReference type="PROSITE" id="PS51664">
    <property type="entry name" value="YCAO"/>
    <property type="match status" value="1"/>
</dbReference>
<dbReference type="STRING" id="308853.SAMN05421752_104260"/>
<dbReference type="InterPro" id="IPR003776">
    <property type="entry name" value="YcaO-like_dom"/>
</dbReference>
<feature type="domain" description="YcaO" evidence="1">
    <location>
        <begin position="276"/>
        <end position="626"/>
    </location>
</feature>
<dbReference type="Proteomes" id="UP000185936">
    <property type="component" value="Unassembled WGS sequence"/>
</dbReference>
<gene>
    <name evidence="2" type="ORF">SAMN05421752_104260</name>
</gene>
<dbReference type="PANTHER" id="PTHR37809">
    <property type="entry name" value="RIBOSOMAL PROTEIN S12 METHYLTHIOTRANSFERASE ACCESSORY FACTOR YCAO"/>
    <property type="match status" value="1"/>
</dbReference>
<dbReference type="Gene3D" id="3.40.50.720">
    <property type="entry name" value="NAD(P)-binding Rossmann-like Domain"/>
    <property type="match status" value="1"/>
</dbReference>
<evidence type="ECO:0000313" key="2">
    <source>
        <dbReference type="EMBL" id="SIR89318.1"/>
    </source>
</evidence>
<keyword evidence="2" id="KW-0808">Transferase</keyword>
<evidence type="ECO:0000313" key="3">
    <source>
        <dbReference type="Proteomes" id="UP000185936"/>
    </source>
</evidence>
<protein>
    <submittedName>
        <fullName evidence="2">Ribosomal protein S12 methylthiotransferase accessory factor</fullName>
    </submittedName>
</protein>
<proteinExistence type="predicted"/>
<dbReference type="Gene3D" id="3.30.1330.230">
    <property type="match status" value="1"/>
</dbReference>
<keyword evidence="2" id="KW-0689">Ribosomal protein</keyword>
<organism evidence="2 3">
    <name type="scientific">Natronorubrum thiooxidans</name>
    <dbReference type="NCBI Taxonomy" id="308853"/>
    <lineage>
        <taxon>Archaea</taxon>
        <taxon>Methanobacteriati</taxon>
        <taxon>Methanobacteriota</taxon>
        <taxon>Stenosarchaea group</taxon>
        <taxon>Halobacteria</taxon>
        <taxon>Halobacteriales</taxon>
        <taxon>Natrialbaceae</taxon>
        <taxon>Natronorubrum</taxon>
    </lineage>
</organism>
<dbReference type="EMBL" id="FTNR01000004">
    <property type="protein sequence ID" value="SIR89318.1"/>
    <property type="molecule type" value="Genomic_DNA"/>
</dbReference>
<dbReference type="InterPro" id="IPR027624">
    <property type="entry name" value="TOMM_cyclo_SagD"/>
</dbReference>
<dbReference type="Pfam" id="PF02624">
    <property type="entry name" value="YcaO"/>
    <property type="match status" value="1"/>
</dbReference>
<sequence length="626" mass="65560">MSSVDKRWVLAGVGQLENATDPGRSVSAALLTPACDRVRMDIHVVGDDPVRAAVVAALGDVDIAVEDASPDDLADARFAVVSDVAGSGTFTRANEAARAGNTPWIAVEIGGVGGYPLADVDAAVSGFAPATGCFDCLRHRVASNLEDGATSDRPQADRSAARLAGAVAGRECVRVLSGEDRSVIGQTVELPHNRRRFLPVPGCDCQSEPRTRTLERDDDSLALDAAVEHAEAAIDDRVGIVKTIGEIESFPAPYYLATTADTSGFSDASAPTQAAGVADDWNAALMKAVGEGLERYCAGVYLNDEFVHASEDDLERAVSPTDLVRPADAPAYDSSETYRWVPGEELATGESVHLPAAAVQFPQPGAALVPSITTGLGLGSSTVDALISGLTEVIERDATMLAWYSTFDPLGLAVDDDAFATLERRAQSEGLSVTPLLVTQDVDVPVIAVAVHREPETLDSDVDPGDDEWPAFAVGSAAGLDATAAARSALEEALQNWMELRNLGPEEAAEASGAIGEYAAFPDAAQAFTDVDRTIPAASVGPDPVPSGGAALEALISRTTDAGLTPYAARLTTRDVEEIGFEAVRVVVPGAQPLFTGAPYFGQRVRQVPDDLGFEPRLERAFHPYP</sequence>
<name>A0A1N7EMK3_9EURY</name>
<keyword evidence="3" id="KW-1185">Reference proteome</keyword>
<accession>A0A1N7EMK3</accession>
<dbReference type="NCBIfam" id="TIGR03604">
    <property type="entry name" value="TOMM_cyclo_SagD"/>
    <property type="match status" value="1"/>
</dbReference>